<name>A0A1E5Q0P8_9ACTN</name>
<keyword evidence="2" id="KW-1185">Reference proteome</keyword>
<reference evidence="1 2" key="1">
    <citation type="submission" date="2016-08" db="EMBL/GenBank/DDBJ databases">
        <title>The complete genome of Streptomyces subrutilus 10-1-1.</title>
        <authorList>
            <person name="Chen X."/>
        </authorList>
    </citation>
    <scope>NUCLEOTIDE SEQUENCE [LARGE SCALE GENOMIC DNA]</scope>
    <source>
        <strain evidence="1 2">10-1-1</strain>
    </source>
</reference>
<sequence length="85" mass="9285">MSPDLGVVVYPPDNQGGRQVRCDGELLGRALGPADLLEFLRRAALDTDIARLEDPLLIEWRGGGPAVWIPRPRRVMSAAVRAAPR</sequence>
<comment type="caution">
    <text evidence="1">The sequence shown here is derived from an EMBL/GenBank/DDBJ whole genome shotgun (WGS) entry which is preliminary data.</text>
</comment>
<gene>
    <name evidence="1" type="ORF">BGK67_01170</name>
</gene>
<organism evidence="1 2">
    <name type="scientific">Streptomyces subrutilus</name>
    <dbReference type="NCBI Taxonomy" id="36818"/>
    <lineage>
        <taxon>Bacteria</taxon>
        <taxon>Bacillati</taxon>
        <taxon>Actinomycetota</taxon>
        <taxon>Actinomycetes</taxon>
        <taxon>Kitasatosporales</taxon>
        <taxon>Streptomycetaceae</taxon>
        <taxon>Streptomyces</taxon>
    </lineage>
</organism>
<dbReference type="Proteomes" id="UP000095705">
    <property type="component" value="Unassembled WGS sequence"/>
</dbReference>
<dbReference type="EMBL" id="MEHK01000001">
    <property type="protein sequence ID" value="OEJ35377.1"/>
    <property type="molecule type" value="Genomic_DNA"/>
</dbReference>
<protein>
    <submittedName>
        <fullName evidence="1">Uncharacterized protein</fullName>
    </submittedName>
</protein>
<evidence type="ECO:0000313" key="1">
    <source>
        <dbReference type="EMBL" id="OEJ35377.1"/>
    </source>
</evidence>
<dbReference type="AlphaFoldDB" id="A0A1E5Q0P8"/>
<proteinExistence type="predicted"/>
<dbReference type="OrthoDB" id="4255520at2"/>
<accession>A0A1E5Q0P8</accession>
<evidence type="ECO:0000313" key="2">
    <source>
        <dbReference type="Proteomes" id="UP000095705"/>
    </source>
</evidence>